<evidence type="ECO:0000313" key="1">
    <source>
        <dbReference type="EMBL" id="GAI93171.1"/>
    </source>
</evidence>
<feature type="non-terminal residue" evidence="1">
    <location>
        <position position="111"/>
    </location>
</feature>
<accession>X1TP76</accession>
<proteinExistence type="predicted"/>
<dbReference type="EMBL" id="BARW01021889">
    <property type="protein sequence ID" value="GAI93171.1"/>
    <property type="molecule type" value="Genomic_DNA"/>
</dbReference>
<gene>
    <name evidence="1" type="ORF">S12H4_36685</name>
</gene>
<comment type="caution">
    <text evidence="1">The sequence shown here is derived from an EMBL/GenBank/DDBJ whole genome shotgun (WGS) entry which is preliminary data.</text>
</comment>
<sequence length="111" mass="13009">MYSGVTILVPARTERSDPSRTPIALSWGLINYWSYYIPIGAAGLTHFVVNYHARQLYPFDVDEDFSLCGQLMEYNPRTPIRRLPYLLEVVAWNEDDAYEHHLYLHFGQQRT</sequence>
<organism evidence="1">
    <name type="scientific">marine sediment metagenome</name>
    <dbReference type="NCBI Taxonomy" id="412755"/>
    <lineage>
        <taxon>unclassified sequences</taxon>
        <taxon>metagenomes</taxon>
        <taxon>ecological metagenomes</taxon>
    </lineage>
</organism>
<protein>
    <submittedName>
        <fullName evidence="1">Uncharacterized protein</fullName>
    </submittedName>
</protein>
<dbReference type="AlphaFoldDB" id="X1TP76"/>
<reference evidence="1" key="1">
    <citation type="journal article" date="2014" name="Front. Microbiol.">
        <title>High frequency of phylogenetically diverse reductive dehalogenase-homologous genes in deep subseafloor sedimentary metagenomes.</title>
        <authorList>
            <person name="Kawai M."/>
            <person name="Futagami T."/>
            <person name="Toyoda A."/>
            <person name="Takaki Y."/>
            <person name="Nishi S."/>
            <person name="Hori S."/>
            <person name="Arai W."/>
            <person name="Tsubouchi T."/>
            <person name="Morono Y."/>
            <person name="Uchiyama I."/>
            <person name="Ito T."/>
            <person name="Fujiyama A."/>
            <person name="Inagaki F."/>
            <person name="Takami H."/>
        </authorList>
    </citation>
    <scope>NUCLEOTIDE SEQUENCE</scope>
    <source>
        <strain evidence="1">Expedition CK06-06</strain>
    </source>
</reference>
<name>X1TP76_9ZZZZ</name>